<comment type="pathway">
    <text evidence="3 17 18">Cell wall biogenesis; peptidoglycan biosynthesis.</text>
</comment>
<evidence type="ECO:0000256" key="5">
    <source>
        <dbReference type="ARBA" id="ARBA00012212"/>
    </source>
</evidence>
<gene>
    <name evidence="17" type="primary">murD</name>
    <name evidence="21" type="ORF">OKIT_1320</name>
</gene>
<evidence type="ECO:0000256" key="6">
    <source>
        <dbReference type="ARBA" id="ARBA00015655"/>
    </source>
</evidence>
<comment type="function">
    <text evidence="1 17 18">Cell wall formation. Catalyzes the addition of glutamate to the nucleotide precursor UDP-N-acetylmuramoyl-L-alanine (UMA).</text>
</comment>
<dbReference type="GO" id="GO:0009252">
    <property type="term" value="P:peptidoglycan biosynthetic process"/>
    <property type="evidence" value="ECO:0007669"/>
    <property type="project" value="UniProtKB-UniRule"/>
</dbReference>
<dbReference type="PANTHER" id="PTHR43692">
    <property type="entry name" value="UDP-N-ACETYLMURAMOYLALANINE--D-GLUTAMATE LIGASE"/>
    <property type="match status" value="1"/>
</dbReference>
<dbReference type="InterPro" id="IPR004101">
    <property type="entry name" value="Mur_ligase_C"/>
</dbReference>
<dbReference type="InterPro" id="IPR036615">
    <property type="entry name" value="Mur_ligase_C_dom_sf"/>
</dbReference>
<evidence type="ECO:0000256" key="11">
    <source>
        <dbReference type="ARBA" id="ARBA00022960"/>
    </source>
</evidence>
<comment type="caution">
    <text evidence="21">The sequence shown here is derived from an EMBL/GenBank/DDBJ whole genome shotgun (WGS) entry which is preliminary data.</text>
</comment>
<dbReference type="InterPro" id="IPR036565">
    <property type="entry name" value="Mur-like_cat_sf"/>
</dbReference>
<comment type="similarity">
    <text evidence="4 17">Belongs to the MurCDEF family.</text>
</comment>
<dbReference type="GO" id="GO:0005737">
    <property type="term" value="C:cytoplasm"/>
    <property type="evidence" value="ECO:0007669"/>
    <property type="project" value="UniProtKB-SubCell"/>
</dbReference>
<reference evidence="21 22" key="1">
    <citation type="journal article" date="2012" name="PLoS ONE">
        <title>Functional divergence in the genus oenococcus as predicted by genome sequencing of the newly-described species, Oenococcus kitaharae.</title>
        <authorList>
            <person name="Borneman A.R."/>
            <person name="McCarthy J.M."/>
            <person name="Chambers P.J."/>
            <person name="Bartowsky E.J."/>
        </authorList>
    </citation>
    <scope>NUCLEOTIDE SEQUENCE [LARGE SCALE GENOMIC DNA]</scope>
    <source>
        <strain evidence="22">DSM17330</strain>
    </source>
</reference>
<evidence type="ECO:0000313" key="21">
    <source>
        <dbReference type="EMBL" id="EHN59403.1"/>
    </source>
</evidence>
<dbReference type="Gene3D" id="3.40.50.720">
    <property type="entry name" value="NAD(P)-binding Rossmann-like Domain"/>
    <property type="match status" value="1"/>
</dbReference>
<evidence type="ECO:0000256" key="2">
    <source>
        <dbReference type="ARBA" id="ARBA00004496"/>
    </source>
</evidence>
<evidence type="ECO:0000256" key="10">
    <source>
        <dbReference type="ARBA" id="ARBA00022840"/>
    </source>
</evidence>
<evidence type="ECO:0000256" key="18">
    <source>
        <dbReference type="RuleBase" id="RU003664"/>
    </source>
</evidence>
<evidence type="ECO:0000256" key="9">
    <source>
        <dbReference type="ARBA" id="ARBA00022741"/>
    </source>
</evidence>
<dbReference type="NCBIfam" id="TIGR01087">
    <property type="entry name" value="murD"/>
    <property type="match status" value="1"/>
</dbReference>
<evidence type="ECO:0000256" key="12">
    <source>
        <dbReference type="ARBA" id="ARBA00022984"/>
    </source>
</evidence>
<dbReference type="Gene3D" id="3.90.190.20">
    <property type="entry name" value="Mur ligase, C-terminal domain"/>
    <property type="match status" value="1"/>
</dbReference>
<evidence type="ECO:0000256" key="7">
    <source>
        <dbReference type="ARBA" id="ARBA00022490"/>
    </source>
</evidence>
<keyword evidence="13 17" id="KW-0961">Cell wall biogenesis/degradation</keyword>
<evidence type="ECO:0000313" key="22">
    <source>
        <dbReference type="Proteomes" id="UP000004959"/>
    </source>
</evidence>
<keyword evidence="9 17" id="KW-0547">Nucleotide-binding</keyword>
<dbReference type="Pfam" id="PF08245">
    <property type="entry name" value="Mur_ligase_M"/>
    <property type="match status" value="1"/>
</dbReference>
<evidence type="ECO:0000259" key="20">
    <source>
        <dbReference type="Pfam" id="PF08245"/>
    </source>
</evidence>
<dbReference type="SUPFAM" id="SSF51984">
    <property type="entry name" value="MurCD N-terminal domain"/>
    <property type="match status" value="1"/>
</dbReference>
<evidence type="ECO:0000256" key="16">
    <source>
        <dbReference type="ARBA" id="ARBA00047632"/>
    </source>
</evidence>
<keyword evidence="17 18" id="KW-0132">Cell division</keyword>
<dbReference type="InterPro" id="IPR005762">
    <property type="entry name" value="MurD"/>
</dbReference>
<evidence type="ECO:0000256" key="15">
    <source>
        <dbReference type="ARBA" id="ARBA00032324"/>
    </source>
</evidence>
<dbReference type="PATRIC" id="fig|1045004.4.peg.1295"/>
<name>G9WGZ5_9LACO</name>
<dbReference type="HOGENOM" id="CLU_032540_0_1_9"/>
<keyword evidence="12 17" id="KW-0573">Peptidoglycan synthesis</keyword>
<dbReference type="EMBL" id="AFVZ01000001">
    <property type="protein sequence ID" value="EHN59403.1"/>
    <property type="molecule type" value="Genomic_DNA"/>
</dbReference>
<evidence type="ECO:0000256" key="3">
    <source>
        <dbReference type="ARBA" id="ARBA00004752"/>
    </source>
</evidence>
<accession>G9WGZ5</accession>
<evidence type="ECO:0000259" key="19">
    <source>
        <dbReference type="Pfam" id="PF02875"/>
    </source>
</evidence>
<dbReference type="InterPro" id="IPR013221">
    <property type="entry name" value="Mur_ligase_cen"/>
</dbReference>
<feature type="domain" description="Mur ligase central" evidence="20">
    <location>
        <begin position="103"/>
        <end position="276"/>
    </location>
</feature>
<comment type="subcellular location">
    <subcellularLocation>
        <location evidence="2 17 18">Cytoplasm</location>
    </subcellularLocation>
</comment>
<dbReference type="GO" id="GO:0005524">
    <property type="term" value="F:ATP binding"/>
    <property type="evidence" value="ECO:0007669"/>
    <property type="project" value="UniProtKB-UniRule"/>
</dbReference>
<dbReference type="GO" id="GO:0008764">
    <property type="term" value="F:UDP-N-acetylmuramoylalanine-D-glutamate ligase activity"/>
    <property type="evidence" value="ECO:0007669"/>
    <property type="project" value="UniProtKB-UniRule"/>
</dbReference>
<keyword evidence="7 17" id="KW-0963">Cytoplasm</keyword>
<dbReference type="GO" id="GO:0051301">
    <property type="term" value="P:cell division"/>
    <property type="evidence" value="ECO:0007669"/>
    <property type="project" value="UniProtKB-KW"/>
</dbReference>
<proteinExistence type="inferred from homology"/>
<keyword evidence="17 18" id="KW-0131">Cell cycle</keyword>
<dbReference type="Proteomes" id="UP000004959">
    <property type="component" value="Chromosome"/>
</dbReference>
<dbReference type="UniPathway" id="UPA00219"/>
<dbReference type="RefSeq" id="WP_007746290.1">
    <property type="nucleotide sequence ID" value="NZ_CM001398.1"/>
</dbReference>
<feature type="binding site" evidence="17">
    <location>
        <begin position="105"/>
        <end position="111"/>
    </location>
    <ligand>
        <name>ATP</name>
        <dbReference type="ChEBI" id="CHEBI:30616"/>
    </ligand>
</feature>
<dbReference type="HAMAP" id="MF_00639">
    <property type="entry name" value="MurD"/>
    <property type="match status" value="1"/>
</dbReference>
<keyword evidence="10 17" id="KW-0067">ATP-binding</keyword>
<dbReference type="AlphaFoldDB" id="G9WGZ5"/>
<evidence type="ECO:0000256" key="17">
    <source>
        <dbReference type="HAMAP-Rule" id="MF_00639"/>
    </source>
</evidence>
<evidence type="ECO:0000256" key="1">
    <source>
        <dbReference type="ARBA" id="ARBA00002734"/>
    </source>
</evidence>
<dbReference type="GO" id="GO:0008360">
    <property type="term" value="P:regulation of cell shape"/>
    <property type="evidence" value="ECO:0007669"/>
    <property type="project" value="UniProtKB-KW"/>
</dbReference>
<feature type="domain" description="Mur ligase C-terminal" evidence="19">
    <location>
        <begin position="298"/>
        <end position="410"/>
    </location>
</feature>
<keyword evidence="11 17" id="KW-0133">Cell shape</keyword>
<evidence type="ECO:0000256" key="14">
    <source>
        <dbReference type="ARBA" id="ARBA00030398"/>
    </source>
</evidence>
<dbReference type="SUPFAM" id="SSF53623">
    <property type="entry name" value="MurD-like peptide ligases, catalytic domain"/>
    <property type="match status" value="1"/>
</dbReference>
<dbReference type="SUPFAM" id="SSF53244">
    <property type="entry name" value="MurD-like peptide ligases, peptide-binding domain"/>
    <property type="match status" value="1"/>
</dbReference>
<comment type="catalytic activity">
    <reaction evidence="16 17 18">
        <text>UDP-N-acetyl-alpha-D-muramoyl-L-alanine + D-glutamate + ATP = UDP-N-acetyl-alpha-D-muramoyl-L-alanyl-D-glutamate + ADP + phosphate + H(+)</text>
        <dbReference type="Rhea" id="RHEA:16429"/>
        <dbReference type="ChEBI" id="CHEBI:15378"/>
        <dbReference type="ChEBI" id="CHEBI:29986"/>
        <dbReference type="ChEBI" id="CHEBI:30616"/>
        <dbReference type="ChEBI" id="CHEBI:43474"/>
        <dbReference type="ChEBI" id="CHEBI:83898"/>
        <dbReference type="ChEBI" id="CHEBI:83900"/>
        <dbReference type="ChEBI" id="CHEBI:456216"/>
        <dbReference type="EC" id="6.3.2.9"/>
    </reaction>
</comment>
<protein>
    <recommendedName>
        <fullName evidence="6 17">UDP-N-acetylmuramoylalanine--D-glutamate ligase</fullName>
        <ecNumber evidence="5 17">6.3.2.9</ecNumber>
    </recommendedName>
    <alternativeName>
        <fullName evidence="15 17">D-glutamic acid-adding enzyme</fullName>
    </alternativeName>
    <alternativeName>
        <fullName evidence="14 17">UDP-N-acetylmuramoyl-L-alanyl-D-glutamate synthetase</fullName>
    </alternativeName>
</protein>
<dbReference type="OrthoDB" id="9809796at2"/>
<dbReference type="Pfam" id="PF02875">
    <property type="entry name" value="Mur_ligase_C"/>
    <property type="match status" value="1"/>
</dbReference>
<evidence type="ECO:0000256" key="13">
    <source>
        <dbReference type="ARBA" id="ARBA00023316"/>
    </source>
</evidence>
<evidence type="ECO:0000256" key="4">
    <source>
        <dbReference type="ARBA" id="ARBA00010416"/>
    </source>
</evidence>
<dbReference type="GO" id="GO:0071555">
    <property type="term" value="P:cell wall organization"/>
    <property type="evidence" value="ECO:0007669"/>
    <property type="project" value="UniProtKB-KW"/>
</dbReference>
<dbReference type="PANTHER" id="PTHR43692:SF1">
    <property type="entry name" value="UDP-N-ACETYLMURAMOYLALANINE--D-GLUTAMATE LIGASE"/>
    <property type="match status" value="1"/>
</dbReference>
<keyword evidence="8 17" id="KW-0436">Ligase</keyword>
<dbReference type="eggNOG" id="COG0771">
    <property type="taxonomic scope" value="Bacteria"/>
</dbReference>
<sequence length="438" mass="48506">MDQMTFENKKVLVYGWARSGRAVYQFLKELGAQVFLTTDDKPRDLPNDINFVTDIDESFAYLVKNPGIRYDKPIIQKALALNIPVMTEVQVALSQYHGEVVAVTGSNGKTTTTTLIGKMLQADQVDVKIGGNIGVPVSELLLTKPYPKVLMLELSSFQLEGAQNIEPRIAVITNLFASHIDFHGTRANYLKAKFAITQNQTADDYLVLNDASADEKDFAKRSHAQAYYFSPTNTHTTSYVNNDVIYFEDEKIIDLDEVVLVGEHNLENILAAITAAKLFGVSNQAIKAVLRSFSGLEHRLEHVGTIHGRIVYNDSKATDIEATQKALGSFKQDITLIAGGLDRGDDLTRLVPNLKKVVNLIVYGQTKNKLQEAGKLAAISKIVVLDNLDEAVAKAKEISQPDQVILFSPAAASWDQFANFEIRGREFKKLIQAEEGWS</sequence>
<evidence type="ECO:0000256" key="8">
    <source>
        <dbReference type="ARBA" id="ARBA00022598"/>
    </source>
</evidence>
<organism evidence="21 22">
    <name type="scientific">Oenococcus kitaharae DSM 17330</name>
    <dbReference type="NCBI Taxonomy" id="1045004"/>
    <lineage>
        <taxon>Bacteria</taxon>
        <taxon>Bacillati</taxon>
        <taxon>Bacillota</taxon>
        <taxon>Bacilli</taxon>
        <taxon>Lactobacillales</taxon>
        <taxon>Lactobacillaceae</taxon>
        <taxon>Oenococcus</taxon>
    </lineage>
</organism>
<dbReference type="EC" id="6.3.2.9" evidence="5 17"/>
<dbReference type="STRING" id="336988.NT96_00245"/>
<keyword evidence="22" id="KW-1185">Reference proteome</keyword>
<dbReference type="Gene3D" id="3.40.1190.10">
    <property type="entry name" value="Mur-like, catalytic domain"/>
    <property type="match status" value="1"/>
</dbReference>